<name>A0AAE1N1G6_9FABA</name>
<gene>
    <name evidence="1" type="ORF">QN277_012917</name>
</gene>
<comment type="caution">
    <text evidence="1">The sequence shown here is derived from an EMBL/GenBank/DDBJ whole genome shotgun (WGS) entry which is preliminary data.</text>
</comment>
<dbReference type="EMBL" id="JAWXYG010000002">
    <property type="protein sequence ID" value="KAK4281423.1"/>
    <property type="molecule type" value="Genomic_DNA"/>
</dbReference>
<dbReference type="PANTHER" id="PTHR35304:SF1">
    <property type="entry name" value="OS05G0120300 PROTEIN"/>
    <property type="match status" value="1"/>
</dbReference>
<protein>
    <submittedName>
        <fullName evidence="1">Uncharacterized protein</fullName>
    </submittedName>
</protein>
<organism evidence="1 2">
    <name type="scientific">Acacia crassicarpa</name>
    <name type="common">northern wattle</name>
    <dbReference type="NCBI Taxonomy" id="499986"/>
    <lineage>
        <taxon>Eukaryota</taxon>
        <taxon>Viridiplantae</taxon>
        <taxon>Streptophyta</taxon>
        <taxon>Embryophyta</taxon>
        <taxon>Tracheophyta</taxon>
        <taxon>Spermatophyta</taxon>
        <taxon>Magnoliopsida</taxon>
        <taxon>eudicotyledons</taxon>
        <taxon>Gunneridae</taxon>
        <taxon>Pentapetalae</taxon>
        <taxon>rosids</taxon>
        <taxon>fabids</taxon>
        <taxon>Fabales</taxon>
        <taxon>Fabaceae</taxon>
        <taxon>Caesalpinioideae</taxon>
        <taxon>mimosoid clade</taxon>
        <taxon>Acacieae</taxon>
        <taxon>Acacia</taxon>
    </lineage>
</organism>
<accession>A0AAE1N1G6</accession>
<reference evidence="1" key="1">
    <citation type="submission" date="2023-10" db="EMBL/GenBank/DDBJ databases">
        <title>Chromosome-level genome of the transformable northern wattle, Acacia crassicarpa.</title>
        <authorList>
            <person name="Massaro I."/>
            <person name="Sinha N.R."/>
            <person name="Poethig S."/>
            <person name="Leichty A.R."/>
        </authorList>
    </citation>
    <scope>NUCLEOTIDE SEQUENCE</scope>
    <source>
        <strain evidence="1">Acra3RX</strain>
        <tissue evidence="1">Leaf</tissue>
    </source>
</reference>
<dbReference type="Proteomes" id="UP001293593">
    <property type="component" value="Unassembled WGS sequence"/>
</dbReference>
<evidence type="ECO:0000313" key="2">
    <source>
        <dbReference type="Proteomes" id="UP001293593"/>
    </source>
</evidence>
<keyword evidence="2" id="KW-1185">Reference proteome</keyword>
<proteinExistence type="predicted"/>
<sequence length="132" mass="16078">MNSVWRSNWMNEVGEGVPMMRATYVNLYKWPESDAEFIRNVSSNHRNGNPISVDNISCRQKFLMSYKFSRKQSIAQKTQLWFQRLKRNLCYVKRKRRKVQFRRRKCLVWRKLKAISFFKLLRRLFPCSALLH</sequence>
<dbReference type="PANTHER" id="PTHR35304">
    <property type="entry name" value="OS05G0120300 PROTEIN-RELATED"/>
    <property type="match status" value="1"/>
</dbReference>
<evidence type="ECO:0000313" key="1">
    <source>
        <dbReference type="EMBL" id="KAK4281423.1"/>
    </source>
</evidence>
<dbReference type="AlphaFoldDB" id="A0AAE1N1G6"/>